<protein>
    <submittedName>
        <fullName evidence="3">SHOCT domain-containing protein</fullName>
    </submittedName>
</protein>
<evidence type="ECO:0000256" key="2">
    <source>
        <dbReference type="SAM" id="SignalP"/>
    </source>
</evidence>
<dbReference type="PROSITE" id="PS51257">
    <property type="entry name" value="PROKAR_LIPOPROTEIN"/>
    <property type="match status" value="1"/>
</dbReference>
<dbReference type="EMBL" id="JBHRSS010000003">
    <property type="protein sequence ID" value="MFC3103316.1"/>
    <property type="molecule type" value="Genomic_DNA"/>
</dbReference>
<keyword evidence="2" id="KW-0732">Signal</keyword>
<reference evidence="4" key="1">
    <citation type="journal article" date="2019" name="Int. J. Syst. Evol. Microbiol.">
        <title>The Global Catalogue of Microorganisms (GCM) 10K type strain sequencing project: providing services to taxonomists for standard genome sequencing and annotation.</title>
        <authorList>
            <consortium name="The Broad Institute Genomics Platform"/>
            <consortium name="The Broad Institute Genome Sequencing Center for Infectious Disease"/>
            <person name="Wu L."/>
            <person name="Ma J."/>
        </authorList>
    </citation>
    <scope>NUCLEOTIDE SEQUENCE [LARGE SCALE GENOMIC DNA]</scope>
    <source>
        <strain evidence="4">KCTC 52640</strain>
    </source>
</reference>
<dbReference type="RefSeq" id="WP_380687229.1">
    <property type="nucleotide sequence ID" value="NZ_JBHRSS010000003.1"/>
</dbReference>
<comment type="caution">
    <text evidence="3">The sequence shown here is derived from an EMBL/GenBank/DDBJ whole genome shotgun (WGS) entry which is preliminary data.</text>
</comment>
<dbReference type="Proteomes" id="UP001595462">
    <property type="component" value="Unassembled WGS sequence"/>
</dbReference>
<accession>A0ABV7EN57</accession>
<organism evidence="3 4">
    <name type="scientific">Salinisphaera aquimarina</name>
    <dbReference type="NCBI Taxonomy" id="2094031"/>
    <lineage>
        <taxon>Bacteria</taxon>
        <taxon>Pseudomonadati</taxon>
        <taxon>Pseudomonadota</taxon>
        <taxon>Gammaproteobacteria</taxon>
        <taxon>Salinisphaerales</taxon>
        <taxon>Salinisphaeraceae</taxon>
        <taxon>Salinisphaera</taxon>
    </lineage>
</organism>
<feature type="signal peptide" evidence="2">
    <location>
        <begin position="1"/>
        <end position="25"/>
    </location>
</feature>
<feature type="compositionally biased region" description="Low complexity" evidence="1">
    <location>
        <begin position="244"/>
        <end position="255"/>
    </location>
</feature>
<evidence type="ECO:0000313" key="4">
    <source>
        <dbReference type="Proteomes" id="UP001595462"/>
    </source>
</evidence>
<evidence type="ECO:0000256" key="1">
    <source>
        <dbReference type="SAM" id="MobiDB-lite"/>
    </source>
</evidence>
<feature type="chain" id="PRO_5045376686" evidence="2">
    <location>
        <begin position="26"/>
        <end position="331"/>
    </location>
</feature>
<sequence length="331" mass="34584">MQRKHVLAGMAIAALTAGCSALPHASGSSDAPPAYVNITRSTDLRVQLIPQGDAATVRNEHPAAFEPEQLQALLSSLRVTDEDGNAVTLASPSRLEKLGAEMSKAFVQAGPRQDVAFSVFRRSGGSIFTATRRVTSGRAFYRDNTVNIIFGEFDKEFSEFRDLSISPLKNGSREGSAGVDTSTLVASGSWHRHGNRSDWIELPATSDAIESAAAAAPTAIESSSSGAARPLRYGPAASAAASSATAPMPAQTTPSVPVPVESPAPAAASSASASGASAAAVGAGAMAEPAANRDWGRIEERLTQLKRLRDKNLITTEDYQNKKDALLQQLP</sequence>
<name>A0ABV7EN57_9GAMM</name>
<proteinExistence type="predicted"/>
<feature type="region of interest" description="Disordered" evidence="1">
    <location>
        <begin position="244"/>
        <end position="268"/>
    </location>
</feature>
<keyword evidence="4" id="KW-1185">Reference proteome</keyword>
<evidence type="ECO:0000313" key="3">
    <source>
        <dbReference type="EMBL" id="MFC3103316.1"/>
    </source>
</evidence>
<gene>
    <name evidence="3" type="ORF">ACFOSU_05355</name>
</gene>